<dbReference type="Proteomes" id="UP000004994">
    <property type="component" value="Chromosome 2"/>
</dbReference>
<sequence>MPSRTKSDASLLVRHGAGDMLFALVYVNDIIITGNNSLSVNRVITSLASKFSIKDLGNLHYFLGVEVIRSSNGLILTQANYVNEILNDELMTDCKSVNTPMSASELLTLSDGTHLTNATRYRRVFGRLQYLSFTRPDIAYAINKLSQFMQAPPDLHWKASDGDWGGDIVDRVSTSGYILFLGHNPISWSSKKQNIVSSSSTESEYRAVANALSETLWVTNLLNELRFPVHQLPTIYCDNLGATFLSKNPVLHSRVKHVAVDFHFVRHYVDIKKVRVVHVHGADQIADTLTKALSKSAFESNLFKLGLVTHRLT</sequence>
<evidence type="ECO:0000313" key="2">
    <source>
        <dbReference type="EnsemblPlants" id="Solyc02g014385.1.1"/>
    </source>
</evidence>
<dbReference type="CDD" id="cd09272">
    <property type="entry name" value="RNase_HI_RT_Ty1"/>
    <property type="match status" value="1"/>
</dbReference>
<organism evidence="2">
    <name type="scientific">Solanum lycopersicum</name>
    <name type="common">Tomato</name>
    <name type="synonym">Lycopersicon esculentum</name>
    <dbReference type="NCBI Taxonomy" id="4081"/>
    <lineage>
        <taxon>Eukaryota</taxon>
        <taxon>Viridiplantae</taxon>
        <taxon>Streptophyta</taxon>
        <taxon>Embryophyta</taxon>
        <taxon>Tracheophyta</taxon>
        <taxon>Spermatophyta</taxon>
        <taxon>Magnoliopsida</taxon>
        <taxon>eudicotyledons</taxon>
        <taxon>Gunneridae</taxon>
        <taxon>Pentapetalae</taxon>
        <taxon>asterids</taxon>
        <taxon>lamiids</taxon>
        <taxon>Solanales</taxon>
        <taxon>Solanaceae</taxon>
        <taxon>Solanoideae</taxon>
        <taxon>Solaneae</taxon>
        <taxon>Solanum</taxon>
        <taxon>Solanum subgen. Lycopersicon</taxon>
    </lineage>
</organism>
<reference evidence="2" key="2">
    <citation type="submission" date="2019-01" db="UniProtKB">
        <authorList>
            <consortium name="EnsemblPlants"/>
        </authorList>
    </citation>
    <scope>IDENTIFICATION</scope>
    <source>
        <strain evidence="2">cv. Heinz 1706</strain>
    </source>
</reference>
<protein>
    <recommendedName>
        <fullName evidence="1">Reverse transcriptase Ty1/copia-type domain-containing protein</fullName>
    </recommendedName>
</protein>
<dbReference type="PANTHER" id="PTHR11439">
    <property type="entry name" value="GAG-POL-RELATED RETROTRANSPOSON"/>
    <property type="match status" value="1"/>
</dbReference>
<dbReference type="SUPFAM" id="SSF56672">
    <property type="entry name" value="DNA/RNA polymerases"/>
    <property type="match status" value="1"/>
</dbReference>
<dbReference type="InParanoid" id="A0A3Q7EXA4"/>
<evidence type="ECO:0000313" key="3">
    <source>
        <dbReference type="Proteomes" id="UP000004994"/>
    </source>
</evidence>
<dbReference type="Gramene" id="Solyc02g014385.1.1">
    <property type="protein sequence ID" value="Solyc02g014385.1.1"/>
    <property type="gene ID" value="Solyc02g014385.1"/>
</dbReference>
<dbReference type="Pfam" id="PF07727">
    <property type="entry name" value="RVT_2"/>
    <property type="match status" value="1"/>
</dbReference>
<keyword evidence="3" id="KW-1185">Reference proteome</keyword>
<proteinExistence type="predicted"/>
<dbReference type="STRING" id="4081.A0A3Q7EXA4"/>
<dbReference type="PANTHER" id="PTHR11439:SF483">
    <property type="entry name" value="PEPTIDE SYNTHASE GLIP-LIKE, PUTATIVE (AFU_ORTHOLOGUE AFUA_3G12920)-RELATED"/>
    <property type="match status" value="1"/>
</dbReference>
<accession>A0A3Q7EXA4</accession>
<reference evidence="2" key="1">
    <citation type="journal article" date="2012" name="Nature">
        <title>The tomato genome sequence provides insights into fleshy fruit evolution.</title>
        <authorList>
            <consortium name="Tomato Genome Consortium"/>
        </authorList>
    </citation>
    <scope>NUCLEOTIDE SEQUENCE [LARGE SCALE GENOMIC DNA]</scope>
    <source>
        <strain evidence="2">cv. Heinz 1706</strain>
    </source>
</reference>
<dbReference type="InterPro" id="IPR013103">
    <property type="entry name" value="RVT_2"/>
</dbReference>
<dbReference type="OMA" id="PAHICKL"/>
<name>A0A3Q7EXA4_SOLLC</name>
<evidence type="ECO:0000259" key="1">
    <source>
        <dbReference type="Pfam" id="PF07727"/>
    </source>
</evidence>
<feature type="domain" description="Reverse transcriptase Ty1/copia-type" evidence="1">
    <location>
        <begin position="8"/>
        <end position="102"/>
    </location>
</feature>
<dbReference type="InterPro" id="IPR043502">
    <property type="entry name" value="DNA/RNA_pol_sf"/>
</dbReference>
<dbReference type="EnsemblPlants" id="Solyc02g014385.1.1">
    <property type="protein sequence ID" value="Solyc02g014385.1.1"/>
    <property type="gene ID" value="Solyc02g014385.1"/>
</dbReference>
<dbReference type="AlphaFoldDB" id="A0A3Q7EXA4"/>